<dbReference type="PIRSF" id="PIRSF005225">
    <property type="entry name" value="LAG1_LAC1"/>
    <property type="match status" value="1"/>
</dbReference>
<keyword evidence="11" id="KW-1185">Reference proteome</keyword>
<dbReference type="Pfam" id="PF03798">
    <property type="entry name" value="TRAM_LAG1_CLN8"/>
    <property type="match status" value="1"/>
</dbReference>
<feature type="transmembrane region" description="Helical" evidence="9">
    <location>
        <begin position="38"/>
        <end position="66"/>
    </location>
</feature>
<dbReference type="GO" id="GO:0046513">
    <property type="term" value="P:ceramide biosynthetic process"/>
    <property type="evidence" value="ECO:0007669"/>
    <property type="project" value="InterPro"/>
</dbReference>
<comment type="pathway">
    <text evidence="3">Sphingolipid metabolism.</text>
</comment>
<dbReference type="PANTHER" id="PTHR12560">
    <property type="entry name" value="LONGEVITY ASSURANCE FACTOR 1 LAG1"/>
    <property type="match status" value="1"/>
</dbReference>
<feature type="region of interest" description="Disordered" evidence="8">
    <location>
        <begin position="307"/>
        <end position="337"/>
    </location>
</feature>
<keyword evidence="4 7" id="KW-0812">Transmembrane</keyword>
<dbReference type="SMART" id="SM00724">
    <property type="entry name" value="TLC"/>
    <property type="match status" value="1"/>
</dbReference>
<dbReference type="InterPro" id="IPR016439">
    <property type="entry name" value="Lag1/Lac1-like"/>
</dbReference>
<comment type="pathway">
    <text evidence="2">Lipid metabolism; sphingolipid metabolism.</text>
</comment>
<dbReference type="GO" id="GO:0016020">
    <property type="term" value="C:membrane"/>
    <property type="evidence" value="ECO:0007669"/>
    <property type="project" value="UniProtKB-SubCell"/>
</dbReference>
<proteinExistence type="predicted"/>
<dbReference type="PANTHER" id="PTHR12560:SF21">
    <property type="entry name" value="CERAMIDE SYNTHASE HYL-2"/>
    <property type="match status" value="1"/>
</dbReference>
<evidence type="ECO:0000313" key="12">
    <source>
        <dbReference type="WBParaSite" id="Pan_g9262.t1"/>
    </source>
</evidence>
<dbReference type="Proteomes" id="UP000492821">
    <property type="component" value="Unassembled WGS sequence"/>
</dbReference>
<evidence type="ECO:0000256" key="4">
    <source>
        <dbReference type="ARBA" id="ARBA00022692"/>
    </source>
</evidence>
<protein>
    <submittedName>
        <fullName evidence="12">TLC domain-containing protein</fullName>
    </submittedName>
</protein>
<feature type="transmembrane region" description="Helical" evidence="9">
    <location>
        <begin position="98"/>
        <end position="116"/>
    </location>
</feature>
<feature type="transmembrane region" description="Helical" evidence="9">
    <location>
        <begin position="272"/>
        <end position="296"/>
    </location>
</feature>
<sequence>MLNFWEESFWLPQSATWDDFKSNGTIRYPQASELQYTVLVGAILLITRILVESFVFLPIGVAFGWIDTTNEGFCSRVFGHLFGGFAGRRKFKRVAESAWRFTYYFFSFFIGLYIISKEPQFKDVDDCWRDYPHQNVNDAVWWYYVVETGFYWSLFFSTFVFDVRRSDFWQMVIHHVITISLLSISFTVNCVRVGTLILLSHDAADVLIELGKLFRYAHWNTALNILYVIFMLVWIGTRLIYYPFWVIHSVIYTAPPLIQANYRWEDVFQAPMIPRVLAVMLISLVGLHVFWTYLLIKIAIKSRNSGSLDDIREESDSEATSPESSPKPVRKEKKKQK</sequence>
<evidence type="ECO:0000256" key="2">
    <source>
        <dbReference type="ARBA" id="ARBA00004760"/>
    </source>
</evidence>
<evidence type="ECO:0000256" key="6">
    <source>
        <dbReference type="ARBA" id="ARBA00023136"/>
    </source>
</evidence>
<evidence type="ECO:0000256" key="3">
    <source>
        <dbReference type="ARBA" id="ARBA00004991"/>
    </source>
</evidence>
<organism evidence="11 12">
    <name type="scientific">Panagrellus redivivus</name>
    <name type="common">Microworm</name>
    <dbReference type="NCBI Taxonomy" id="6233"/>
    <lineage>
        <taxon>Eukaryota</taxon>
        <taxon>Metazoa</taxon>
        <taxon>Ecdysozoa</taxon>
        <taxon>Nematoda</taxon>
        <taxon>Chromadorea</taxon>
        <taxon>Rhabditida</taxon>
        <taxon>Tylenchina</taxon>
        <taxon>Panagrolaimomorpha</taxon>
        <taxon>Panagrolaimoidea</taxon>
        <taxon>Panagrolaimidae</taxon>
        <taxon>Panagrellus</taxon>
    </lineage>
</organism>
<evidence type="ECO:0000256" key="9">
    <source>
        <dbReference type="SAM" id="Phobius"/>
    </source>
</evidence>
<evidence type="ECO:0000256" key="8">
    <source>
        <dbReference type="SAM" id="MobiDB-lite"/>
    </source>
</evidence>
<reference evidence="12" key="2">
    <citation type="submission" date="2020-10" db="UniProtKB">
        <authorList>
            <consortium name="WormBaseParasite"/>
        </authorList>
    </citation>
    <scope>IDENTIFICATION</scope>
</reference>
<dbReference type="GO" id="GO:0050291">
    <property type="term" value="F:sphingosine N-acyltransferase activity"/>
    <property type="evidence" value="ECO:0007669"/>
    <property type="project" value="InterPro"/>
</dbReference>
<evidence type="ECO:0000256" key="5">
    <source>
        <dbReference type="ARBA" id="ARBA00022989"/>
    </source>
</evidence>
<evidence type="ECO:0000256" key="7">
    <source>
        <dbReference type="PROSITE-ProRule" id="PRU00205"/>
    </source>
</evidence>
<dbReference type="PROSITE" id="PS50922">
    <property type="entry name" value="TLC"/>
    <property type="match status" value="1"/>
</dbReference>
<feature type="compositionally biased region" description="Basic residues" evidence="8">
    <location>
        <begin position="328"/>
        <end position="337"/>
    </location>
</feature>
<name>A0A7E4WBF3_PANRE</name>
<accession>A0A7E4WBF3</accession>
<dbReference type="AlphaFoldDB" id="A0A7E4WBF3"/>
<dbReference type="InterPro" id="IPR006634">
    <property type="entry name" value="TLC-dom"/>
</dbReference>
<feature type="transmembrane region" description="Helical" evidence="9">
    <location>
        <begin position="141"/>
        <end position="161"/>
    </location>
</feature>
<reference evidence="11" key="1">
    <citation type="journal article" date="2013" name="Genetics">
        <title>The draft genome and transcriptome of Panagrellus redivivus are shaped by the harsh demands of a free-living lifestyle.</title>
        <authorList>
            <person name="Srinivasan J."/>
            <person name="Dillman A.R."/>
            <person name="Macchietto M.G."/>
            <person name="Heikkinen L."/>
            <person name="Lakso M."/>
            <person name="Fracchia K.M."/>
            <person name="Antoshechkin I."/>
            <person name="Mortazavi A."/>
            <person name="Wong G."/>
            <person name="Sternberg P.W."/>
        </authorList>
    </citation>
    <scope>NUCLEOTIDE SEQUENCE [LARGE SCALE GENOMIC DNA]</scope>
    <source>
        <strain evidence="11">MT8872</strain>
    </source>
</reference>
<comment type="subcellular location">
    <subcellularLocation>
        <location evidence="1">Membrane</location>
        <topology evidence="1">Multi-pass membrane protein</topology>
    </subcellularLocation>
</comment>
<evidence type="ECO:0000259" key="10">
    <source>
        <dbReference type="PROSITE" id="PS50922"/>
    </source>
</evidence>
<keyword evidence="6 7" id="KW-0472">Membrane</keyword>
<evidence type="ECO:0000256" key="1">
    <source>
        <dbReference type="ARBA" id="ARBA00004141"/>
    </source>
</evidence>
<dbReference type="UniPathway" id="UPA00222"/>
<keyword evidence="5 9" id="KW-1133">Transmembrane helix</keyword>
<evidence type="ECO:0000313" key="11">
    <source>
        <dbReference type="Proteomes" id="UP000492821"/>
    </source>
</evidence>
<feature type="domain" description="TLC" evidence="10">
    <location>
        <begin position="92"/>
        <end position="304"/>
    </location>
</feature>
<dbReference type="WBParaSite" id="Pan_g9262.t1">
    <property type="protein sequence ID" value="Pan_g9262.t1"/>
    <property type="gene ID" value="Pan_g9262"/>
</dbReference>